<keyword evidence="2" id="KW-1185">Reference proteome</keyword>
<evidence type="ECO:0000313" key="1">
    <source>
        <dbReference type="EMBL" id="GCB28519.1"/>
    </source>
</evidence>
<accession>A0A401LAH5</accession>
<sequence length="123" mass="14638">MKERRMWKNTWLKELAGKYGLEKGKSIIVEERSLLKDYTYITREIRHGVVLELYPHHFYCQMENGRRESFRYNEFLGHEVRLVHLKEEQQKSVQAWTLFLLRKESGSKGALLRSVPSGILSLL</sequence>
<reference evidence="1 2" key="1">
    <citation type="submission" date="2018-10" db="EMBL/GenBank/DDBJ databases">
        <title>Draft Genome Sequence of Anaerotignum sp. KCTC 15736.</title>
        <authorList>
            <person name="Choi S.H."/>
            <person name="Kim J.S."/>
            <person name="Kang S.W."/>
            <person name="Lee J.S."/>
            <person name="Park S.H."/>
        </authorList>
    </citation>
    <scope>NUCLEOTIDE SEQUENCE [LARGE SCALE GENOMIC DNA]</scope>
    <source>
        <strain evidence="1 2">KCTC 15736</strain>
    </source>
</reference>
<protein>
    <submittedName>
        <fullName evidence="1">Uncharacterized protein</fullName>
    </submittedName>
</protein>
<proteinExistence type="predicted"/>
<dbReference type="Proteomes" id="UP000287361">
    <property type="component" value="Unassembled WGS sequence"/>
</dbReference>
<evidence type="ECO:0000313" key="2">
    <source>
        <dbReference type="Proteomes" id="UP000287361"/>
    </source>
</evidence>
<name>A0A401LAH5_9FIRM</name>
<comment type="caution">
    <text evidence="1">The sequence shown here is derived from an EMBL/GenBank/DDBJ whole genome shotgun (WGS) entry which is preliminary data.</text>
</comment>
<organism evidence="1 2">
    <name type="scientific">Anaerotignum faecicola</name>
    <dbReference type="NCBI Taxonomy" id="2358141"/>
    <lineage>
        <taxon>Bacteria</taxon>
        <taxon>Bacillati</taxon>
        <taxon>Bacillota</taxon>
        <taxon>Clostridia</taxon>
        <taxon>Lachnospirales</taxon>
        <taxon>Anaerotignaceae</taxon>
        <taxon>Anaerotignum</taxon>
    </lineage>
</organism>
<dbReference type="AlphaFoldDB" id="A0A401LAH5"/>
<gene>
    <name evidence="1" type="ORF">KGMB03357_01800</name>
</gene>
<dbReference type="EMBL" id="BHVZ01000001">
    <property type="protein sequence ID" value="GCB28519.1"/>
    <property type="molecule type" value="Genomic_DNA"/>
</dbReference>